<gene>
    <name evidence="1" type="ORF">JOE61_002469</name>
</gene>
<comment type="caution">
    <text evidence="1">The sequence shown here is derived from an EMBL/GenBank/DDBJ whole genome shotgun (WGS) entry which is preliminary data.</text>
</comment>
<evidence type="ECO:0000313" key="2">
    <source>
        <dbReference type="Proteomes" id="UP000732378"/>
    </source>
</evidence>
<name>A0ABS2MBX7_9ACTN</name>
<keyword evidence="2" id="KW-1185">Reference proteome</keyword>
<dbReference type="Proteomes" id="UP000732378">
    <property type="component" value="Unassembled WGS sequence"/>
</dbReference>
<accession>A0ABS2MBX7</accession>
<proteinExistence type="predicted"/>
<sequence length="172" mass="18895">MQLLTQRAATERLRSLGIGPRQARQVLDAGLAGEPLRTSAALLFDSERVEDLMRRPVLSWAEVDEVCPSGLLVARRSADQLRDAWTLPLYARLEISRVAQADGQLPMVATTGGFVTDGAGIVDTHGEGTARGRRDTCRLDLVEPTSWFESFRGRRLPTGPGRPWRFHGAAFA</sequence>
<evidence type="ECO:0000313" key="1">
    <source>
        <dbReference type="EMBL" id="MBM7508655.1"/>
    </source>
</evidence>
<dbReference type="RefSeq" id="WP_193668249.1">
    <property type="nucleotide sequence ID" value="NZ_JACDTV010000004.1"/>
</dbReference>
<organism evidence="1 2">
    <name type="scientific">Nocardioides salarius</name>
    <dbReference type="NCBI Taxonomy" id="374513"/>
    <lineage>
        <taxon>Bacteria</taxon>
        <taxon>Bacillati</taxon>
        <taxon>Actinomycetota</taxon>
        <taxon>Actinomycetes</taxon>
        <taxon>Propionibacteriales</taxon>
        <taxon>Nocardioidaceae</taxon>
        <taxon>Nocardioides</taxon>
    </lineage>
</organism>
<reference evidence="1 2" key="1">
    <citation type="submission" date="2021-01" db="EMBL/GenBank/DDBJ databases">
        <title>Sequencing the genomes of 1000 actinobacteria strains.</title>
        <authorList>
            <person name="Klenk H.-P."/>
        </authorList>
    </citation>
    <scope>NUCLEOTIDE SEQUENCE [LARGE SCALE GENOMIC DNA]</scope>
    <source>
        <strain evidence="1 2">DSM 18239</strain>
    </source>
</reference>
<dbReference type="EMBL" id="JAFBBZ010000001">
    <property type="protein sequence ID" value="MBM7508655.1"/>
    <property type="molecule type" value="Genomic_DNA"/>
</dbReference>
<protein>
    <submittedName>
        <fullName evidence="1">Uncharacterized protein</fullName>
    </submittedName>
</protein>